<dbReference type="RefSeq" id="WP_183601099.1">
    <property type="nucleotide sequence ID" value="NZ_JACHXK010000006.1"/>
</dbReference>
<dbReference type="InterPro" id="IPR010502">
    <property type="entry name" value="Carb-bd_dom_fam9"/>
</dbReference>
<evidence type="ECO:0000259" key="1">
    <source>
        <dbReference type="Pfam" id="PF06452"/>
    </source>
</evidence>
<comment type="caution">
    <text evidence="2">The sequence shown here is derived from an EMBL/GenBank/DDBJ whole genome shotgun (WGS) entry which is preliminary data.</text>
</comment>
<protein>
    <recommendedName>
        <fullName evidence="1">Carbohydrate-binding domain-containing protein</fullName>
    </recommendedName>
</protein>
<dbReference type="GO" id="GO:0030246">
    <property type="term" value="F:carbohydrate binding"/>
    <property type="evidence" value="ECO:0007669"/>
    <property type="project" value="InterPro"/>
</dbReference>
<reference evidence="2 3" key="1">
    <citation type="submission" date="2020-08" db="EMBL/GenBank/DDBJ databases">
        <title>Genomic Encyclopedia of Type Strains, Phase III (KMG-III): the genomes of soil and plant-associated and newly described type strains.</title>
        <authorList>
            <person name="Whitman W."/>
        </authorList>
    </citation>
    <scope>NUCLEOTIDE SEQUENCE [LARGE SCALE GENOMIC DNA]</scope>
    <source>
        <strain evidence="2 3">CECT 5862</strain>
    </source>
</reference>
<dbReference type="Pfam" id="PF06452">
    <property type="entry name" value="CBM9_1"/>
    <property type="match status" value="1"/>
</dbReference>
<dbReference type="Gene3D" id="2.60.40.1190">
    <property type="match status" value="1"/>
</dbReference>
<accession>A0A7W5AYR9</accession>
<evidence type="ECO:0000313" key="3">
    <source>
        <dbReference type="Proteomes" id="UP000570361"/>
    </source>
</evidence>
<evidence type="ECO:0000313" key="2">
    <source>
        <dbReference type="EMBL" id="MBB3111244.1"/>
    </source>
</evidence>
<dbReference type="GO" id="GO:0004553">
    <property type="term" value="F:hydrolase activity, hydrolyzing O-glycosyl compounds"/>
    <property type="evidence" value="ECO:0007669"/>
    <property type="project" value="InterPro"/>
</dbReference>
<dbReference type="GO" id="GO:0016052">
    <property type="term" value="P:carbohydrate catabolic process"/>
    <property type="evidence" value="ECO:0007669"/>
    <property type="project" value="InterPro"/>
</dbReference>
<gene>
    <name evidence="2" type="ORF">FHS18_003312</name>
</gene>
<name>A0A7W5AYR9_9BACL</name>
<organism evidence="2 3">
    <name type="scientific">Paenibacillus phyllosphaerae</name>
    <dbReference type="NCBI Taxonomy" id="274593"/>
    <lineage>
        <taxon>Bacteria</taxon>
        <taxon>Bacillati</taxon>
        <taxon>Bacillota</taxon>
        <taxon>Bacilli</taxon>
        <taxon>Bacillales</taxon>
        <taxon>Paenibacillaceae</taxon>
        <taxon>Paenibacillus</taxon>
    </lineage>
</organism>
<proteinExistence type="predicted"/>
<dbReference type="SUPFAM" id="SSF49344">
    <property type="entry name" value="CBD9-like"/>
    <property type="match status" value="1"/>
</dbReference>
<dbReference type="EMBL" id="JACHXK010000006">
    <property type="protein sequence ID" value="MBB3111244.1"/>
    <property type="molecule type" value="Genomic_DNA"/>
</dbReference>
<feature type="domain" description="Carbohydrate-binding" evidence="1">
    <location>
        <begin position="46"/>
        <end position="213"/>
    </location>
</feature>
<keyword evidence="3" id="KW-1185">Reference proteome</keyword>
<dbReference type="CDD" id="cd09620">
    <property type="entry name" value="CBM9_like_3"/>
    <property type="match status" value="1"/>
</dbReference>
<sequence length="217" mass="24960">MENNPVRVTPVYPCQQLSVAKGEELTAESIPWERFVAVELVDTVTVQSPLERTQVRACWTTEHLHIRFTCWDSYIHSTYTMRDEPLYEQDVVEVFIDERGEGTRYMELEVSPYNVIFDAMIENDGNGRLLQVDTSWDMQDLVTNVQVDQLGRILYDIRIPSASFDQPLAAGRSYRVNFYRIDELRGVREYQAWSPTGAVQFHLPAAFGTLVLESSAL</sequence>
<dbReference type="Proteomes" id="UP000570361">
    <property type="component" value="Unassembled WGS sequence"/>
</dbReference>
<dbReference type="AlphaFoldDB" id="A0A7W5AYR9"/>